<feature type="domain" description="Nudix hydrolase" evidence="6">
    <location>
        <begin position="1"/>
        <end position="125"/>
    </location>
</feature>
<evidence type="ECO:0000256" key="3">
    <source>
        <dbReference type="ARBA" id="ARBA00022723"/>
    </source>
</evidence>
<accession>A0A1F5MGL5</accession>
<evidence type="ECO:0000256" key="1">
    <source>
        <dbReference type="ARBA" id="ARBA00001946"/>
    </source>
</evidence>
<comment type="caution">
    <text evidence="7">The sequence shown here is derived from an EMBL/GenBank/DDBJ whole genome shotgun (WGS) entry which is preliminary data.</text>
</comment>
<dbReference type="InterPro" id="IPR000086">
    <property type="entry name" value="NUDIX_hydrolase_dom"/>
</dbReference>
<dbReference type="SUPFAM" id="SSF55811">
    <property type="entry name" value="Nudix"/>
    <property type="match status" value="1"/>
</dbReference>
<keyword evidence="3" id="KW-0479">Metal-binding</keyword>
<dbReference type="Gene3D" id="3.90.79.10">
    <property type="entry name" value="Nucleoside Triphosphate Pyrophosphohydrolase"/>
    <property type="match status" value="1"/>
</dbReference>
<reference evidence="7 8" key="1">
    <citation type="journal article" date="2016" name="Nat. Commun.">
        <title>Thousands of microbial genomes shed light on interconnected biogeochemical processes in an aquifer system.</title>
        <authorList>
            <person name="Anantharaman K."/>
            <person name="Brown C.T."/>
            <person name="Hug L.A."/>
            <person name="Sharon I."/>
            <person name="Castelle C.J."/>
            <person name="Probst A.J."/>
            <person name="Thomas B.C."/>
            <person name="Singh A."/>
            <person name="Wilkins M.J."/>
            <person name="Karaoz U."/>
            <person name="Brodie E.L."/>
            <person name="Williams K.H."/>
            <person name="Hubbard S.S."/>
            <person name="Banfield J.F."/>
        </authorList>
    </citation>
    <scope>NUCLEOTIDE SEQUENCE [LARGE SCALE GENOMIC DNA]</scope>
</reference>
<organism evidence="7 8">
    <name type="scientific">Candidatus Daviesbacteria bacterium RIFCSPLOWO2_02_FULL_36_8</name>
    <dbReference type="NCBI Taxonomy" id="1797793"/>
    <lineage>
        <taxon>Bacteria</taxon>
        <taxon>Candidatus Daviesiibacteriota</taxon>
    </lineage>
</organism>
<dbReference type="Pfam" id="PF00293">
    <property type="entry name" value="NUDIX"/>
    <property type="match status" value="1"/>
</dbReference>
<comment type="cofactor">
    <cofactor evidence="1">
        <name>Mg(2+)</name>
        <dbReference type="ChEBI" id="CHEBI:18420"/>
    </cofactor>
</comment>
<dbReference type="PANTHER" id="PTHR43758:SF2">
    <property type="entry name" value="OXIDIZED PURINE NUCLEOSIDE TRIPHOSPHATE HYDROLASE"/>
    <property type="match status" value="1"/>
</dbReference>
<dbReference type="GO" id="GO:0008413">
    <property type="term" value="F:8-oxo-7,8-dihydroguanosine triphosphate pyrophosphatase activity"/>
    <property type="evidence" value="ECO:0007669"/>
    <property type="project" value="TreeGrafter"/>
</dbReference>
<evidence type="ECO:0000256" key="2">
    <source>
        <dbReference type="ARBA" id="ARBA00005582"/>
    </source>
</evidence>
<sequence length="126" mass="14866">MRQTAACFLIKDNQVLLLRVHYPDGHEIWNGVGGWIEEGETIEDGIIREIKEEIQVDVKIEDLKKGYEYLYDGIPFTAFTTLIWEGELKANERSIKEIKWFNFDEIPYDQMISDNKEWLPKILDNT</sequence>
<protein>
    <recommendedName>
        <fullName evidence="6">Nudix hydrolase domain-containing protein</fullName>
    </recommendedName>
</protein>
<comment type="similarity">
    <text evidence="2">Belongs to the Nudix hydrolase family.</text>
</comment>
<evidence type="ECO:0000256" key="5">
    <source>
        <dbReference type="ARBA" id="ARBA00022842"/>
    </source>
</evidence>
<evidence type="ECO:0000256" key="4">
    <source>
        <dbReference type="ARBA" id="ARBA00022801"/>
    </source>
</evidence>
<dbReference type="PROSITE" id="PS51462">
    <property type="entry name" value="NUDIX"/>
    <property type="match status" value="1"/>
</dbReference>
<proteinExistence type="inferred from homology"/>
<name>A0A1F5MGL5_9BACT</name>
<keyword evidence="5" id="KW-0460">Magnesium</keyword>
<dbReference type="AlphaFoldDB" id="A0A1F5MGL5"/>
<dbReference type="GO" id="GO:0042262">
    <property type="term" value="P:DNA protection"/>
    <property type="evidence" value="ECO:0007669"/>
    <property type="project" value="TreeGrafter"/>
</dbReference>
<gene>
    <name evidence="7" type="ORF">A3J13_02650</name>
</gene>
<dbReference type="PANTHER" id="PTHR43758">
    <property type="entry name" value="7,8-DIHYDRO-8-OXOGUANINE TRIPHOSPHATASE"/>
    <property type="match status" value="1"/>
</dbReference>
<keyword evidence="4" id="KW-0378">Hydrolase</keyword>
<dbReference type="EMBL" id="MFDU01000011">
    <property type="protein sequence ID" value="OGE64499.1"/>
    <property type="molecule type" value="Genomic_DNA"/>
</dbReference>
<evidence type="ECO:0000259" key="6">
    <source>
        <dbReference type="PROSITE" id="PS51462"/>
    </source>
</evidence>
<dbReference type="GO" id="GO:0046872">
    <property type="term" value="F:metal ion binding"/>
    <property type="evidence" value="ECO:0007669"/>
    <property type="project" value="UniProtKB-KW"/>
</dbReference>
<evidence type="ECO:0000313" key="7">
    <source>
        <dbReference type="EMBL" id="OGE64499.1"/>
    </source>
</evidence>
<dbReference type="GO" id="GO:0005737">
    <property type="term" value="C:cytoplasm"/>
    <property type="evidence" value="ECO:0007669"/>
    <property type="project" value="TreeGrafter"/>
</dbReference>
<dbReference type="InterPro" id="IPR015797">
    <property type="entry name" value="NUDIX_hydrolase-like_dom_sf"/>
</dbReference>
<evidence type="ECO:0000313" key="8">
    <source>
        <dbReference type="Proteomes" id="UP000183317"/>
    </source>
</evidence>
<dbReference type="Proteomes" id="UP000183317">
    <property type="component" value="Unassembled WGS sequence"/>
</dbReference>